<sequence>MQEQPTDMLTKLLGRTKFELDQNRLNLRALKQSLLLLPLF</sequence>
<dbReference type="EnsemblPlants" id="Pp3c3_20610V3.1">
    <property type="protein sequence ID" value="PAC:32940610.CDS.1"/>
    <property type="gene ID" value="Pp3c3_20610"/>
</dbReference>
<keyword evidence="3" id="KW-1185">Reference proteome</keyword>
<dbReference type="Proteomes" id="UP000006727">
    <property type="component" value="Chromosome 3"/>
</dbReference>
<accession>A0A2K1KVA2</accession>
<protein>
    <submittedName>
        <fullName evidence="1 2">Uncharacterized protein</fullName>
    </submittedName>
</protein>
<dbReference type="EMBL" id="ABEU02000003">
    <property type="protein sequence ID" value="PNR57722.1"/>
    <property type="molecule type" value="Genomic_DNA"/>
</dbReference>
<gene>
    <name evidence="1" type="ORF">PHYPA_004716</name>
</gene>
<name>A0A2K1KVA2_PHYPA</name>
<dbReference type="AlphaFoldDB" id="A0A2K1KVA2"/>
<reference evidence="1 3" key="2">
    <citation type="journal article" date="2018" name="Plant J.">
        <title>The Physcomitrella patens chromosome-scale assembly reveals moss genome structure and evolution.</title>
        <authorList>
            <person name="Lang D."/>
            <person name="Ullrich K.K."/>
            <person name="Murat F."/>
            <person name="Fuchs J."/>
            <person name="Jenkins J."/>
            <person name="Haas F.B."/>
            <person name="Piednoel M."/>
            <person name="Gundlach H."/>
            <person name="Van Bel M."/>
            <person name="Meyberg R."/>
            <person name="Vives C."/>
            <person name="Morata J."/>
            <person name="Symeonidi A."/>
            <person name="Hiss M."/>
            <person name="Muchero W."/>
            <person name="Kamisugi Y."/>
            <person name="Saleh O."/>
            <person name="Blanc G."/>
            <person name="Decker E.L."/>
            <person name="van Gessel N."/>
            <person name="Grimwood J."/>
            <person name="Hayes R.D."/>
            <person name="Graham S.W."/>
            <person name="Gunter L.E."/>
            <person name="McDaniel S.F."/>
            <person name="Hoernstein S.N.W."/>
            <person name="Larsson A."/>
            <person name="Li F.W."/>
            <person name="Perroud P.F."/>
            <person name="Phillips J."/>
            <person name="Ranjan P."/>
            <person name="Rokshar D.S."/>
            <person name="Rothfels C.J."/>
            <person name="Schneider L."/>
            <person name="Shu S."/>
            <person name="Stevenson D.W."/>
            <person name="Thummler F."/>
            <person name="Tillich M."/>
            <person name="Villarreal Aguilar J.C."/>
            <person name="Widiez T."/>
            <person name="Wong G.K."/>
            <person name="Wymore A."/>
            <person name="Zhang Y."/>
            <person name="Zimmer A.D."/>
            <person name="Quatrano R.S."/>
            <person name="Mayer K.F.X."/>
            <person name="Goodstein D."/>
            <person name="Casacuberta J.M."/>
            <person name="Vandepoele K."/>
            <person name="Reski R."/>
            <person name="Cuming A.C."/>
            <person name="Tuskan G.A."/>
            <person name="Maumus F."/>
            <person name="Salse J."/>
            <person name="Schmutz J."/>
            <person name="Rensing S.A."/>
        </authorList>
    </citation>
    <scope>NUCLEOTIDE SEQUENCE [LARGE SCALE GENOMIC DNA]</scope>
    <source>
        <strain evidence="2 3">cv. Gransden 2004</strain>
    </source>
</reference>
<dbReference type="Gramene" id="Pp3c3_20610V3.1">
    <property type="protein sequence ID" value="PAC:32940610.CDS.1"/>
    <property type="gene ID" value="Pp3c3_20610"/>
</dbReference>
<organism evidence="1">
    <name type="scientific">Physcomitrium patens</name>
    <name type="common">Spreading-leaved earth moss</name>
    <name type="synonym">Physcomitrella patens</name>
    <dbReference type="NCBI Taxonomy" id="3218"/>
    <lineage>
        <taxon>Eukaryota</taxon>
        <taxon>Viridiplantae</taxon>
        <taxon>Streptophyta</taxon>
        <taxon>Embryophyta</taxon>
        <taxon>Bryophyta</taxon>
        <taxon>Bryophytina</taxon>
        <taxon>Bryopsida</taxon>
        <taxon>Funariidae</taxon>
        <taxon>Funariales</taxon>
        <taxon>Funariaceae</taxon>
        <taxon>Physcomitrium</taxon>
    </lineage>
</organism>
<evidence type="ECO:0000313" key="1">
    <source>
        <dbReference type="EMBL" id="PNR57722.1"/>
    </source>
</evidence>
<dbReference type="InParanoid" id="A0A2K1KVA2"/>
<proteinExistence type="predicted"/>
<evidence type="ECO:0000313" key="3">
    <source>
        <dbReference type="Proteomes" id="UP000006727"/>
    </source>
</evidence>
<evidence type="ECO:0000313" key="2">
    <source>
        <dbReference type="EnsemblPlants" id="PAC:32940610.CDS.1"/>
    </source>
</evidence>
<reference evidence="2" key="3">
    <citation type="submission" date="2020-12" db="UniProtKB">
        <authorList>
            <consortium name="EnsemblPlants"/>
        </authorList>
    </citation>
    <scope>IDENTIFICATION</scope>
</reference>
<reference evidence="1 3" key="1">
    <citation type="journal article" date="2008" name="Science">
        <title>The Physcomitrella genome reveals evolutionary insights into the conquest of land by plants.</title>
        <authorList>
            <person name="Rensing S."/>
            <person name="Lang D."/>
            <person name="Zimmer A."/>
            <person name="Terry A."/>
            <person name="Salamov A."/>
            <person name="Shapiro H."/>
            <person name="Nishiyama T."/>
            <person name="Perroud P.-F."/>
            <person name="Lindquist E."/>
            <person name="Kamisugi Y."/>
            <person name="Tanahashi T."/>
            <person name="Sakakibara K."/>
            <person name="Fujita T."/>
            <person name="Oishi K."/>
            <person name="Shin-I T."/>
            <person name="Kuroki Y."/>
            <person name="Toyoda A."/>
            <person name="Suzuki Y."/>
            <person name="Hashimoto A."/>
            <person name="Yamaguchi K."/>
            <person name="Sugano A."/>
            <person name="Kohara Y."/>
            <person name="Fujiyama A."/>
            <person name="Anterola A."/>
            <person name="Aoki S."/>
            <person name="Ashton N."/>
            <person name="Barbazuk W.B."/>
            <person name="Barker E."/>
            <person name="Bennetzen J."/>
            <person name="Bezanilla M."/>
            <person name="Blankenship R."/>
            <person name="Cho S.H."/>
            <person name="Dutcher S."/>
            <person name="Estelle M."/>
            <person name="Fawcett J.A."/>
            <person name="Gundlach H."/>
            <person name="Hanada K."/>
            <person name="Heyl A."/>
            <person name="Hicks K.A."/>
            <person name="Hugh J."/>
            <person name="Lohr M."/>
            <person name="Mayer K."/>
            <person name="Melkozernov A."/>
            <person name="Murata T."/>
            <person name="Nelson D."/>
            <person name="Pils B."/>
            <person name="Prigge M."/>
            <person name="Reiss B."/>
            <person name="Renner T."/>
            <person name="Rombauts S."/>
            <person name="Rushton P."/>
            <person name="Sanderfoot A."/>
            <person name="Schween G."/>
            <person name="Shiu S.-H."/>
            <person name="Stueber K."/>
            <person name="Theodoulou F.L."/>
            <person name="Tu H."/>
            <person name="Van de Peer Y."/>
            <person name="Verrier P.J."/>
            <person name="Waters E."/>
            <person name="Wood A."/>
            <person name="Yang L."/>
            <person name="Cove D."/>
            <person name="Cuming A."/>
            <person name="Hasebe M."/>
            <person name="Lucas S."/>
            <person name="Mishler D.B."/>
            <person name="Reski R."/>
            <person name="Grigoriev I."/>
            <person name="Quatrano R.S."/>
            <person name="Boore J.L."/>
        </authorList>
    </citation>
    <scope>NUCLEOTIDE SEQUENCE [LARGE SCALE GENOMIC DNA]</scope>
    <source>
        <strain evidence="2 3">cv. Gransden 2004</strain>
    </source>
</reference>